<feature type="region of interest" description="Disordered" evidence="1">
    <location>
        <begin position="241"/>
        <end position="279"/>
    </location>
</feature>
<feature type="transmembrane region" description="Helical" evidence="2">
    <location>
        <begin position="166"/>
        <end position="190"/>
    </location>
</feature>
<feature type="compositionally biased region" description="Polar residues" evidence="1">
    <location>
        <begin position="212"/>
        <end position="229"/>
    </location>
</feature>
<feature type="compositionally biased region" description="Polar residues" evidence="1">
    <location>
        <begin position="241"/>
        <end position="265"/>
    </location>
</feature>
<feature type="compositionally biased region" description="Low complexity" evidence="1">
    <location>
        <begin position="202"/>
        <end position="211"/>
    </location>
</feature>
<sequence length="380" mass="42287">MAVNPKDLERLSRYPLPDTLFLTLHLVPLILGLLLNFHTIFRAIRDHVSRRTWTTAAQVVLCVFAIPTVASTCSMFYFGRRDAGRGWEGVESFGGMAKPGMVVVFLGFLLCQQFRYSMVIPNRRRDIILFVVTSALGITYFVMSTLEAAHALPPSKLLSLYNLGYFLFPIYVVLVDNVISIHILRTLLLVKHNLRVLSSSAASSTQSSPTPIHTNMHNTQPHYTAIPSKSSSHQNITIQSHQYQDSNTSPYKPSPHHQQTYTLTSIPPEPCHTSTTHQTRIPSHLSLQSLATPDDTTLRRSIMSLIGNLVTLWLFIVTDFIAVGLNVVGLGDVASVCIGWSTYLGICALLWFYMRFGVVVRGAVRRDARDEATGGRSGMV</sequence>
<name>A0AAD5SAT8_9FUNG</name>
<evidence type="ECO:0000313" key="4">
    <source>
        <dbReference type="Proteomes" id="UP001212841"/>
    </source>
</evidence>
<feature type="transmembrane region" description="Helical" evidence="2">
    <location>
        <begin position="333"/>
        <end position="353"/>
    </location>
</feature>
<comment type="caution">
    <text evidence="3">The sequence shown here is derived from an EMBL/GenBank/DDBJ whole genome shotgun (WGS) entry which is preliminary data.</text>
</comment>
<accession>A0AAD5SAT8</accession>
<keyword evidence="2" id="KW-0812">Transmembrane</keyword>
<keyword evidence="4" id="KW-1185">Reference proteome</keyword>
<evidence type="ECO:0000313" key="3">
    <source>
        <dbReference type="EMBL" id="KAJ3048520.1"/>
    </source>
</evidence>
<feature type="transmembrane region" description="Helical" evidence="2">
    <location>
        <begin position="127"/>
        <end position="146"/>
    </location>
</feature>
<evidence type="ECO:0000256" key="1">
    <source>
        <dbReference type="SAM" id="MobiDB-lite"/>
    </source>
</evidence>
<reference evidence="3" key="1">
    <citation type="submission" date="2020-05" db="EMBL/GenBank/DDBJ databases">
        <title>Phylogenomic resolution of chytrid fungi.</title>
        <authorList>
            <person name="Stajich J.E."/>
            <person name="Amses K."/>
            <person name="Simmons R."/>
            <person name="Seto K."/>
            <person name="Myers J."/>
            <person name="Bonds A."/>
            <person name="Quandt C.A."/>
            <person name="Barry K."/>
            <person name="Liu P."/>
            <person name="Grigoriev I."/>
            <person name="Longcore J.E."/>
            <person name="James T.Y."/>
        </authorList>
    </citation>
    <scope>NUCLEOTIDE SEQUENCE</scope>
    <source>
        <strain evidence="3">JEL0318</strain>
    </source>
</reference>
<keyword evidence="2" id="KW-0472">Membrane</keyword>
<dbReference type="Proteomes" id="UP001212841">
    <property type="component" value="Unassembled WGS sequence"/>
</dbReference>
<protein>
    <submittedName>
        <fullName evidence="3">Uncharacterized protein</fullName>
    </submittedName>
</protein>
<dbReference type="AlphaFoldDB" id="A0AAD5SAT8"/>
<dbReference type="EMBL" id="JADGJD010000778">
    <property type="protein sequence ID" value="KAJ3048520.1"/>
    <property type="molecule type" value="Genomic_DNA"/>
</dbReference>
<gene>
    <name evidence="3" type="ORF">HK097_010460</name>
</gene>
<evidence type="ECO:0000256" key="2">
    <source>
        <dbReference type="SAM" id="Phobius"/>
    </source>
</evidence>
<feature type="transmembrane region" description="Helical" evidence="2">
    <location>
        <begin position="305"/>
        <end position="327"/>
    </location>
</feature>
<feature type="transmembrane region" description="Helical" evidence="2">
    <location>
        <begin position="20"/>
        <end position="41"/>
    </location>
</feature>
<keyword evidence="2" id="KW-1133">Transmembrane helix</keyword>
<organism evidence="3 4">
    <name type="scientific">Rhizophlyctis rosea</name>
    <dbReference type="NCBI Taxonomy" id="64517"/>
    <lineage>
        <taxon>Eukaryota</taxon>
        <taxon>Fungi</taxon>
        <taxon>Fungi incertae sedis</taxon>
        <taxon>Chytridiomycota</taxon>
        <taxon>Chytridiomycota incertae sedis</taxon>
        <taxon>Chytridiomycetes</taxon>
        <taxon>Rhizophlyctidales</taxon>
        <taxon>Rhizophlyctidaceae</taxon>
        <taxon>Rhizophlyctis</taxon>
    </lineage>
</organism>
<feature type="region of interest" description="Disordered" evidence="1">
    <location>
        <begin position="202"/>
        <end position="229"/>
    </location>
</feature>
<proteinExistence type="predicted"/>
<feature type="transmembrane region" description="Helical" evidence="2">
    <location>
        <begin position="53"/>
        <end position="77"/>
    </location>
</feature>
<feature type="transmembrane region" description="Helical" evidence="2">
    <location>
        <begin position="97"/>
        <end position="115"/>
    </location>
</feature>